<comment type="caution">
    <text evidence="2">The sequence shown here is derived from an EMBL/GenBank/DDBJ whole genome shotgun (WGS) entry which is preliminary data.</text>
</comment>
<dbReference type="PROSITE" id="PS51459">
    <property type="entry name" value="FIDO"/>
    <property type="match status" value="1"/>
</dbReference>
<dbReference type="PANTHER" id="PTHR39426:SF1">
    <property type="entry name" value="HOMOLOGY TO DEATH-ON-CURING PROTEIN OF PHAGE P1"/>
    <property type="match status" value="1"/>
</dbReference>
<organism evidence="2 3">
    <name type="scientific">Hoylesella timonensis S9-PR14</name>
    <dbReference type="NCBI Taxonomy" id="1401062"/>
    <lineage>
        <taxon>Bacteria</taxon>
        <taxon>Pseudomonadati</taxon>
        <taxon>Bacteroidota</taxon>
        <taxon>Bacteroidia</taxon>
        <taxon>Bacteroidales</taxon>
        <taxon>Prevotellaceae</taxon>
        <taxon>Hoylesella</taxon>
    </lineage>
</organism>
<feature type="domain" description="Fido" evidence="1">
    <location>
        <begin position="8"/>
        <end position="129"/>
    </location>
</feature>
<dbReference type="PANTHER" id="PTHR39426">
    <property type="entry name" value="HOMOLOGY TO DEATH-ON-CURING PROTEIN OF PHAGE P1"/>
    <property type="match status" value="1"/>
</dbReference>
<dbReference type="Proteomes" id="UP000029723">
    <property type="component" value="Unassembled WGS sequence"/>
</dbReference>
<gene>
    <name evidence="2" type="ORF">HMPREF9304_08095</name>
</gene>
<sequence length="163" mass="18750">MNKEVKYISYEESLSIYAKMIDASDGGLVGVRDEGGILASLDFVQNDMYYPDFADKLCYLVFKFCSGHYFNDGNKRIALTLGAYFLYKNSYFWQATTFMRQMESIVYHVAASNIDQNLLLRIMTCFMNGEDYDEELKIDIANAMSKGKLGISGEDYDKHKEFE</sequence>
<name>A0A098YT55_9BACT</name>
<dbReference type="InterPro" id="IPR006440">
    <property type="entry name" value="Doc"/>
</dbReference>
<dbReference type="SUPFAM" id="SSF140931">
    <property type="entry name" value="Fic-like"/>
    <property type="match status" value="1"/>
</dbReference>
<evidence type="ECO:0000313" key="2">
    <source>
        <dbReference type="EMBL" id="KGI21798.1"/>
    </source>
</evidence>
<dbReference type="RefSeq" id="WP_036927971.1">
    <property type="nucleotide sequence ID" value="NZ_JRPQ01000122.1"/>
</dbReference>
<dbReference type="AlphaFoldDB" id="A0A098YT55"/>
<evidence type="ECO:0000313" key="3">
    <source>
        <dbReference type="Proteomes" id="UP000029723"/>
    </source>
</evidence>
<protein>
    <submittedName>
        <fullName evidence="2">Death-on-curing protein</fullName>
    </submittedName>
</protein>
<accession>A0A098YT55</accession>
<dbReference type="InterPro" id="IPR036597">
    <property type="entry name" value="Fido-like_dom_sf"/>
</dbReference>
<dbReference type="OrthoDB" id="9802752at2"/>
<dbReference type="Pfam" id="PF02661">
    <property type="entry name" value="Fic"/>
    <property type="match status" value="1"/>
</dbReference>
<dbReference type="InterPro" id="IPR003812">
    <property type="entry name" value="Fido"/>
</dbReference>
<dbReference type="GO" id="GO:0016301">
    <property type="term" value="F:kinase activity"/>
    <property type="evidence" value="ECO:0007669"/>
    <property type="project" value="InterPro"/>
</dbReference>
<proteinExistence type="predicted"/>
<evidence type="ECO:0000259" key="1">
    <source>
        <dbReference type="PROSITE" id="PS51459"/>
    </source>
</evidence>
<dbReference type="InterPro" id="IPR053737">
    <property type="entry name" value="Type_II_TA_Toxin"/>
</dbReference>
<reference evidence="2 3" key="1">
    <citation type="submission" date="2014-07" db="EMBL/GenBank/DDBJ databases">
        <authorList>
            <person name="McCorrison J."/>
            <person name="Sanka R."/>
            <person name="Torralba M."/>
            <person name="Gillis M."/>
            <person name="Haft D.H."/>
            <person name="Methe B."/>
            <person name="Sutton G."/>
            <person name="Nelson K.E."/>
        </authorList>
    </citation>
    <scope>NUCLEOTIDE SEQUENCE [LARGE SCALE GENOMIC DNA]</scope>
    <source>
        <strain evidence="2 3">S9-PR14</strain>
    </source>
</reference>
<dbReference type="Gene3D" id="1.20.120.1870">
    <property type="entry name" value="Fic/DOC protein, Fido domain"/>
    <property type="match status" value="1"/>
</dbReference>
<dbReference type="EMBL" id="JRPQ01000122">
    <property type="protein sequence ID" value="KGI21798.1"/>
    <property type="molecule type" value="Genomic_DNA"/>
</dbReference>